<dbReference type="PROSITE" id="PS50096">
    <property type="entry name" value="IQ"/>
    <property type="match status" value="2"/>
</dbReference>
<accession>A0A6J1DZS1</accession>
<reference evidence="7" key="1">
    <citation type="submission" date="2025-08" db="UniProtKB">
        <authorList>
            <consortium name="RefSeq"/>
        </authorList>
    </citation>
    <scope>IDENTIFICATION</scope>
    <source>
        <strain evidence="7">OHB3-1</strain>
    </source>
</reference>
<dbReference type="CDD" id="cd23767">
    <property type="entry name" value="IQCD"/>
    <property type="match status" value="1"/>
</dbReference>
<organism evidence="6 7">
    <name type="scientific">Momordica charantia</name>
    <name type="common">Bitter gourd</name>
    <name type="synonym">Balsam pear</name>
    <dbReference type="NCBI Taxonomy" id="3673"/>
    <lineage>
        <taxon>Eukaryota</taxon>
        <taxon>Viridiplantae</taxon>
        <taxon>Streptophyta</taxon>
        <taxon>Embryophyta</taxon>
        <taxon>Tracheophyta</taxon>
        <taxon>Spermatophyta</taxon>
        <taxon>Magnoliopsida</taxon>
        <taxon>eudicotyledons</taxon>
        <taxon>Gunneridae</taxon>
        <taxon>Pentapetalae</taxon>
        <taxon>rosids</taxon>
        <taxon>fabids</taxon>
        <taxon>Cucurbitales</taxon>
        <taxon>Cucurbitaceae</taxon>
        <taxon>Momordiceae</taxon>
        <taxon>Momordica</taxon>
    </lineage>
</organism>
<dbReference type="PANTHER" id="PTHR32295:SF33">
    <property type="entry name" value="PROTEIN IQ-DOMAIN 21"/>
    <property type="match status" value="1"/>
</dbReference>
<comment type="similarity">
    <text evidence="2">Belongs to the IQD family.</text>
</comment>
<keyword evidence="6" id="KW-1185">Reference proteome</keyword>
<gene>
    <name evidence="7" type="primary">LOC111024607</name>
</gene>
<dbReference type="InterPro" id="IPR000048">
    <property type="entry name" value="IQ_motif_EF-hand-BS"/>
</dbReference>
<keyword evidence="1" id="KW-0112">Calmodulin-binding</keyword>
<dbReference type="RefSeq" id="XP_022158006.1">
    <property type="nucleotide sequence ID" value="XM_022302314.1"/>
</dbReference>
<protein>
    <submittedName>
        <fullName evidence="7">Protein IQ-DOMAIN 1-like</fullName>
    </submittedName>
</protein>
<feature type="region of interest" description="Disordered" evidence="4">
    <location>
        <begin position="301"/>
        <end position="345"/>
    </location>
</feature>
<name>A0A6J1DZS1_MOMCH</name>
<evidence type="ECO:0000313" key="7">
    <source>
        <dbReference type="RefSeq" id="XP_022158006.1"/>
    </source>
</evidence>
<dbReference type="Proteomes" id="UP000504603">
    <property type="component" value="Unplaced"/>
</dbReference>
<feature type="compositionally biased region" description="Basic and acidic residues" evidence="4">
    <location>
        <begin position="229"/>
        <end position="243"/>
    </location>
</feature>
<dbReference type="AlphaFoldDB" id="A0A6J1DZS1"/>
<dbReference type="OrthoDB" id="694295at2759"/>
<feature type="domain" description="DUF4005" evidence="5">
    <location>
        <begin position="282"/>
        <end position="337"/>
    </location>
</feature>
<sequence>MGKKGGSWFFAVRKAFKPSPPNLPQTKESIVKKCEEHGGPEVVTFKSFLANTSETADYESTTSTPLTAEDRNHAIVVAAATAAAAEAAVAAAQAAAKVVRLAGYGRQFSREERAATVIQSYYRGHLARCALRALKGLVRLQALVRGYNVRKQAQMTMRCMQALVRVQTRVRARRLQLAHDKFQRKVEGAEEEDEEKRWKQKHEKLRNITHKKNEMGAQSSENNRKLSSRKHEAGPVYEGEGRRTTQWGWSSLDRWMSSQPYHVLDDMSEKTVEMNLDSSPNLAHVPSYMAPTQSAKAKARNLSAVKPQSPLLSPSARKGWAPDSSSSTVSRAQYGPTPKGNVKNSQLHANASSITGHDPDYYSGEDWAFALGAHGWR</sequence>
<proteinExistence type="inferred from homology"/>
<comment type="subunit">
    <text evidence="3">Binds to multiple calmodulin (CaM) in the presence of Ca(2+) and CaM-like proteins.</text>
</comment>
<evidence type="ECO:0000313" key="6">
    <source>
        <dbReference type="Proteomes" id="UP000504603"/>
    </source>
</evidence>
<dbReference type="SMART" id="SM00015">
    <property type="entry name" value="IQ"/>
    <property type="match status" value="2"/>
</dbReference>
<dbReference type="KEGG" id="mcha:111024607"/>
<evidence type="ECO:0000256" key="1">
    <source>
        <dbReference type="ARBA" id="ARBA00022860"/>
    </source>
</evidence>
<evidence type="ECO:0000259" key="5">
    <source>
        <dbReference type="Pfam" id="PF13178"/>
    </source>
</evidence>
<feature type="region of interest" description="Disordered" evidence="4">
    <location>
        <begin position="210"/>
        <end position="243"/>
    </location>
</feature>
<evidence type="ECO:0000256" key="4">
    <source>
        <dbReference type="SAM" id="MobiDB-lite"/>
    </source>
</evidence>
<evidence type="ECO:0000256" key="2">
    <source>
        <dbReference type="ARBA" id="ARBA00024341"/>
    </source>
</evidence>
<dbReference type="Pfam" id="PF00612">
    <property type="entry name" value="IQ"/>
    <property type="match status" value="2"/>
</dbReference>
<dbReference type="InterPro" id="IPR025064">
    <property type="entry name" value="DUF4005"/>
</dbReference>
<evidence type="ECO:0000256" key="3">
    <source>
        <dbReference type="ARBA" id="ARBA00024378"/>
    </source>
</evidence>
<dbReference type="Pfam" id="PF13178">
    <property type="entry name" value="DUF4005"/>
    <property type="match status" value="1"/>
</dbReference>
<dbReference type="GeneID" id="111024607"/>
<dbReference type="PANTHER" id="PTHR32295">
    <property type="entry name" value="IQ-DOMAIN 5-RELATED"/>
    <property type="match status" value="1"/>
</dbReference>
<dbReference type="GO" id="GO:0005516">
    <property type="term" value="F:calmodulin binding"/>
    <property type="evidence" value="ECO:0007669"/>
    <property type="project" value="UniProtKB-KW"/>
</dbReference>
<dbReference type="Gene3D" id="1.20.5.190">
    <property type="match status" value="1"/>
</dbReference>